<feature type="region of interest" description="Disordered" evidence="1">
    <location>
        <begin position="349"/>
        <end position="373"/>
    </location>
</feature>
<feature type="compositionally biased region" description="Low complexity" evidence="1">
    <location>
        <begin position="360"/>
        <end position="369"/>
    </location>
</feature>
<feature type="domain" description="DUF6532" evidence="2">
    <location>
        <begin position="445"/>
        <end position="641"/>
    </location>
</feature>
<evidence type="ECO:0000313" key="4">
    <source>
        <dbReference type="Proteomes" id="UP000383932"/>
    </source>
</evidence>
<feature type="region of interest" description="Disordered" evidence="1">
    <location>
        <begin position="26"/>
        <end position="45"/>
    </location>
</feature>
<keyword evidence="4" id="KW-1185">Reference proteome</keyword>
<feature type="compositionally biased region" description="Basic and acidic residues" evidence="1">
    <location>
        <begin position="95"/>
        <end position="104"/>
    </location>
</feature>
<dbReference type="OrthoDB" id="3196493at2759"/>
<feature type="region of interest" description="Disordered" evidence="1">
    <location>
        <begin position="74"/>
        <end position="113"/>
    </location>
</feature>
<sequence length="681" mass="75382">MPPLRAESSTVSLPPRERIVAKRRTKAIQHGKPMPHLQTARVPAPTLAATRTRRLAAMDVAYLSRPDGFHIKRVVRRPATPDRAPSIPYLEGQDDIPRSNKDSDGESDGGTIATLPETVIPAGTLGASTGMNTGVGEVLTQLEDMDYDVEGEDDAEGEDEDAVMNDLPADLASHQFSTSWDNLIPQPQMWPEVLTQTNDLIGDVSGDDLRALFNGLDNFGTNAPDFPSDFPNNSPANNTITGNLALNADIQGAGSFTMHQLHDSQVSDLPCLHSHNGLPSLSVTTRTIPSPTPVDLSVANLTILSPTPAEIQTQTQSPPSAISQPLLIPSVDLPARLLLRRPPLRRSLNLPDFLEDGNSEDSSSSSDNNQLRPATPVAFEDTDIGLNDSSPVPVTQARSRAVRYFNVHVLPHCVSSAPPHIPTVLELRANALKVYKLSLEYRVTRDVLWVNPWPELEGQAAYLSDAQHYATQLTGVSGDDVFTQKFLDTVFYRMSANRGNSLAKIEYLMEHEFGVGAGDKKLLYQLMDNDLFLFPTVERQPQEYFCVGALGSALEIILFKSSKSIGLVFMEDLCKPDNTEKCAHWHRKLRDQTACKGVPPGLLAFAATQMYWALQKLYLGSTVAFDEQHFRGVWNRYFRALIKLLNLGRLRINMLDRLKEYYMAHWPAEEPDEDDEYLPAW</sequence>
<name>A0A5N5QDW0_9AGAM</name>
<evidence type="ECO:0000259" key="2">
    <source>
        <dbReference type="Pfam" id="PF20149"/>
    </source>
</evidence>
<proteinExistence type="predicted"/>
<reference evidence="3 4" key="1">
    <citation type="journal article" date="2019" name="Fungal Biol. Biotechnol.">
        <title>Draft genome sequence of fastidious pathogen Ceratobasidium theobromae, which causes vascular-streak dieback in Theobroma cacao.</title>
        <authorList>
            <person name="Ali S.S."/>
            <person name="Asman A."/>
            <person name="Shao J."/>
            <person name="Firmansyah A.P."/>
            <person name="Susilo A.W."/>
            <person name="Rosmana A."/>
            <person name="McMahon P."/>
            <person name="Junaid M."/>
            <person name="Guest D."/>
            <person name="Kheng T.Y."/>
            <person name="Meinhardt L.W."/>
            <person name="Bailey B.A."/>
        </authorList>
    </citation>
    <scope>NUCLEOTIDE SEQUENCE [LARGE SCALE GENOMIC DNA]</scope>
    <source>
        <strain evidence="3 4">CT2</strain>
    </source>
</reference>
<evidence type="ECO:0000256" key="1">
    <source>
        <dbReference type="SAM" id="MobiDB-lite"/>
    </source>
</evidence>
<accession>A0A5N5QDW0</accession>
<gene>
    <name evidence="3" type="ORF">CTheo_6914</name>
</gene>
<dbReference type="Proteomes" id="UP000383932">
    <property type="component" value="Unassembled WGS sequence"/>
</dbReference>
<dbReference type="Pfam" id="PF20149">
    <property type="entry name" value="DUF6532"/>
    <property type="match status" value="1"/>
</dbReference>
<protein>
    <recommendedName>
        <fullName evidence="2">DUF6532 domain-containing protein</fullName>
    </recommendedName>
</protein>
<dbReference type="AlphaFoldDB" id="A0A5N5QDW0"/>
<dbReference type="InterPro" id="IPR045341">
    <property type="entry name" value="DUF6532"/>
</dbReference>
<dbReference type="EMBL" id="SSOP01000245">
    <property type="protein sequence ID" value="KAB5589641.1"/>
    <property type="molecule type" value="Genomic_DNA"/>
</dbReference>
<organism evidence="3 4">
    <name type="scientific">Ceratobasidium theobromae</name>
    <dbReference type="NCBI Taxonomy" id="1582974"/>
    <lineage>
        <taxon>Eukaryota</taxon>
        <taxon>Fungi</taxon>
        <taxon>Dikarya</taxon>
        <taxon>Basidiomycota</taxon>
        <taxon>Agaricomycotina</taxon>
        <taxon>Agaricomycetes</taxon>
        <taxon>Cantharellales</taxon>
        <taxon>Ceratobasidiaceae</taxon>
        <taxon>Ceratobasidium</taxon>
    </lineage>
</organism>
<evidence type="ECO:0000313" key="3">
    <source>
        <dbReference type="EMBL" id="KAB5589641.1"/>
    </source>
</evidence>
<comment type="caution">
    <text evidence="3">The sequence shown here is derived from an EMBL/GenBank/DDBJ whole genome shotgun (WGS) entry which is preliminary data.</text>
</comment>